<evidence type="ECO:0000256" key="1">
    <source>
        <dbReference type="SAM" id="MobiDB-lite"/>
    </source>
</evidence>
<dbReference type="HOGENOM" id="CLU_394875_0_0_1"/>
<dbReference type="VEuPathDB" id="FungiDB:F503_07138"/>
<evidence type="ECO:0000313" key="4">
    <source>
        <dbReference type="Proteomes" id="UP000016923"/>
    </source>
</evidence>
<evidence type="ECO:0000313" key="3">
    <source>
        <dbReference type="EMBL" id="EPE09362.1"/>
    </source>
</evidence>
<feature type="compositionally biased region" description="Low complexity" evidence="1">
    <location>
        <begin position="631"/>
        <end position="642"/>
    </location>
</feature>
<feature type="compositionally biased region" description="Acidic residues" evidence="1">
    <location>
        <begin position="607"/>
        <end position="630"/>
    </location>
</feature>
<protein>
    <recommendedName>
        <fullName evidence="2">2EXR domain-containing protein</fullName>
    </recommendedName>
</protein>
<evidence type="ECO:0000259" key="2">
    <source>
        <dbReference type="Pfam" id="PF20150"/>
    </source>
</evidence>
<dbReference type="STRING" id="1262450.S3C931"/>
<reference evidence="3 4" key="1">
    <citation type="journal article" date="2013" name="BMC Genomics">
        <title>The genome and transcriptome of the pine saprophyte Ophiostoma piceae, and a comparison with the bark beetle-associated pine pathogen Grosmannia clavigera.</title>
        <authorList>
            <person name="Haridas S."/>
            <person name="Wang Y."/>
            <person name="Lim L."/>
            <person name="Massoumi Alamouti S."/>
            <person name="Jackman S."/>
            <person name="Docking R."/>
            <person name="Robertson G."/>
            <person name="Birol I."/>
            <person name="Bohlmann J."/>
            <person name="Breuil C."/>
        </authorList>
    </citation>
    <scope>NUCLEOTIDE SEQUENCE [LARGE SCALE GENOMIC DNA]</scope>
    <source>
        <strain evidence="3 4">UAMH 11346</strain>
    </source>
</reference>
<feature type="compositionally biased region" description="Acidic residues" evidence="1">
    <location>
        <begin position="79"/>
        <end position="106"/>
    </location>
</feature>
<name>S3C931_OPHP1</name>
<dbReference type="InterPro" id="IPR045518">
    <property type="entry name" value="2EXR"/>
</dbReference>
<dbReference type="EMBL" id="KE148147">
    <property type="protein sequence ID" value="EPE09362.1"/>
    <property type="molecule type" value="Genomic_DNA"/>
</dbReference>
<feature type="compositionally biased region" description="Acidic residues" evidence="1">
    <location>
        <begin position="689"/>
        <end position="698"/>
    </location>
</feature>
<feature type="compositionally biased region" description="Basic and acidic residues" evidence="1">
    <location>
        <begin position="513"/>
        <end position="526"/>
    </location>
</feature>
<gene>
    <name evidence="3" type="ORF">F503_07138</name>
</gene>
<organism evidence="3 4">
    <name type="scientific">Ophiostoma piceae (strain UAMH 11346)</name>
    <name type="common">Sap stain fungus</name>
    <dbReference type="NCBI Taxonomy" id="1262450"/>
    <lineage>
        <taxon>Eukaryota</taxon>
        <taxon>Fungi</taxon>
        <taxon>Dikarya</taxon>
        <taxon>Ascomycota</taxon>
        <taxon>Pezizomycotina</taxon>
        <taxon>Sordariomycetes</taxon>
        <taxon>Sordariomycetidae</taxon>
        <taxon>Ophiostomatales</taxon>
        <taxon>Ophiostomataceae</taxon>
        <taxon>Ophiostoma</taxon>
    </lineage>
</organism>
<dbReference type="OrthoDB" id="3501032at2759"/>
<feature type="region of interest" description="Disordered" evidence="1">
    <location>
        <begin position="584"/>
        <end position="698"/>
    </location>
</feature>
<accession>S3C931</accession>
<proteinExistence type="predicted"/>
<dbReference type="Proteomes" id="UP000016923">
    <property type="component" value="Unassembled WGS sequence"/>
</dbReference>
<feature type="region of interest" description="Disordered" evidence="1">
    <location>
        <begin position="483"/>
        <end position="535"/>
    </location>
</feature>
<feature type="region of interest" description="Disordered" evidence="1">
    <location>
        <begin position="1"/>
        <end position="112"/>
    </location>
</feature>
<keyword evidence="4" id="KW-1185">Reference proteome</keyword>
<dbReference type="Pfam" id="PF20150">
    <property type="entry name" value="2EXR"/>
    <property type="match status" value="1"/>
</dbReference>
<dbReference type="AlphaFoldDB" id="S3C931"/>
<feature type="compositionally biased region" description="Acidic residues" evidence="1">
    <location>
        <begin position="49"/>
        <end position="65"/>
    </location>
</feature>
<sequence>MADDFDFNVAPAQDEEINMEPREAGSDDSGSDDEGPADTGHMFGIEAELLGEEPGSDDESVDSEEAEFRRRVHALISAEAEESGASDDHSDSDDSDDSDPEGEGDDIGFGLAPFANFEDDLSLSSDSDEANDLYMRYRRLGSNDSLAALQDQYADNDTYHDGMSDISDATDDSWDEQIDYIVESDSMNVRPSEKKTEARSRQIHYRLMHGIYRDIREKEGKTLDFPKFGQLPAELRLRIWELHCPAMQRSHRVLQMSLQPDGYLSPAPTMDKQTSMVRKFMCISQETRALAERYLPDTLSIGVSSHDDSILRYNAKKDIVHFTIETPHGLDKVSAHLETDEAKKDKTKVAAPFPGVRNIAMFDMEIRSRAPGSYFDRINGRSVIELVRRDDASHQQPSELRSAEYCKAFDYLFPNVENIYVLEHGAPRKIDRWIGKQRSYARYHIRTIEDEESYHPIPLEYLYCWHDPPKGFVGRRALPLPAAKEANSKGSNEATELEEAEQEQTPGGGDDNDTMKNDDKTSPQKEELEEDDDGDFRDECVINHFADLRQKGVRFSRLLYFEAETSMEDYYTLRHKTCPNGVWPNGPDGLPAQDSLPGIHDDRLDYGMEDDEDLSDDSIVVSDDDIEDSSDSSSSSGSDSGSDGTGGEDEDDDLEILGSESVPLEAIFSSPEPESGDDEGEQDIKVSREDEDEDEDDE</sequence>
<feature type="domain" description="2EXR" evidence="2">
    <location>
        <begin position="225"/>
        <end position="320"/>
    </location>
</feature>
<dbReference type="eggNOG" id="ENOG502RKWP">
    <property type="taxonomic scope" value="Eukaryota"/>
</dbReference>
<feature type="compositionally biased region" description="Acidic residues" evidence="1">
    <location>
        <begin position="646"/>
        <end position="655"/>
    </location>
</feature>